<dbReference type="HAMAP" id="MF_00625">
    <property type="entry name" value="SelD"/>
    <property type="match status" value="1"/>
</dbReference>
<dbReference type="GO" id="GO:0005737">
    <property type="term" value="C:cytoplasm"/>
    <property type="evidence" value="ECO:0007669"/>
    <property type="project" value="TreeGrafter"/>
</dbReference>
<keyword evidence="8 9" id="KW-0711">Selenium</keyword>
<dbReference type="PANTHER" id="PTHR10256:SF0">
    <property type="entry name" value="INACTIVE SELENIDE, WATER DIKINASE-LIKE PROTEIN-RELATED"/>
    <property type="match status" value="1"/>
</dbReference>
<dbReference type="PIRSF" id="PIRSF036407">
    <property type="entry name" value="Selenphspht_syn"/>
    <property type="match status" value="1"/>
</dbReference>
<feature type="binding site" evidence="9">
    <location>
        <position position="59"/>
    </location>
    <ligand>
        <name>Mg(2+)</name>
        <dbReference type="ChEBI" id="CHEBI:18420"/>
    </ligand>
</feature>
<dbReference type="InterPro" id="IPR004536">
    <property type="entry name" value="SPS/SelD"/>
</dbReference>
<dbReference type="CDD" id="cd02195">
    <property type="entry name" value="SelD"/>
    <property type="match status" value="1"/>
</dbReference>
<evidence type="ECO:0000256" key="5">
    <source>
        <dbReference type="ARBA" id="ARBA00022777"/>
    </source>
</evidence>
<feature type="binding site" description="in other chain" evidence="9">
    <location>
        <position position="76"/>
    </location>
    <ligand>
        <name>ATP</name>
        <dbReference type="ChEBI" id="CHEBI:30616"/>
        <note>ligand shared between dimeric partners</note>
    </ligand>
</feature>
<name>A0A8J7TK97_9BACT</name>
<accession>A0A8J7TK97</accession>
<dbReference type="InterPro" id="IPR036676">
    <property type="entry name" value="PurM-like_C_sf"/>
</dbReference>
<gene>
    <name evidence="9 12" type="primary">selD</name>
    <name evidence="12" type="ORF">J0M35_04760</name>
</gene>
<dbReference type="PANTHER" id="PTHR10256">
    <property type="entry name" value="SELENIDE, WATER DIKINASE"/>
    <property type="match status" value="1"/>
</dbReference>
<dbReference type="SUPFAM" id="SSF56042">
    <property type="entry name" value="PurM C-terminal domain-like"/>
    <property type="match status" value="1"/>
</dbReference>
<dbReference type="NCBIfam" id="TIGR00476">
    <property type="entry name" value="selD"/>
    <property type="match status" value="1"/>
</dbReference>
<feature type="active site" evidence="9">
    <location>
        <position position="26"/>
    </location>
</feature>
<dbReference type="GO" id="GO:0016260">
    <property type="term" value="P:selenocysteine biosynthetic process"/>
    <property type="evidence" value="ECO:0007669"/>
    <property type="project" value="InterPro"/>
</dbReference>
<reference evidence="12" key="1">
    <citation type="submission" date="2021-02" db="EMBL/GenBank/DDBJ databases">
        <title>Genome-Resolved Metagenomics of a Microbial Community Performing Photosynthetic Biological Nutrient Removal.</title>
        <authorList>
            <person name="Mcdaniel E.A."/>
        </authorList>
    </citation>
    <scope>NUCLEOTIDE SEQUENCE</scope>
    <source>
        <strain evidence="12">UWPOB_OBS1</strain>
    </source>
</reference>
<organism evidence="12 13">
    <name type="scientific">Candidatus Obscuribacter phosphatis</name>
    <dbReference type="NCBI Taxonomy" id="1906157"/>
    <lineage>
        <taxon>Bacteria</taxon>
        <taxon>Bacillati</taxon>
        <taxon>Candidatus Melainabacteria</taxon>
        <taxon>Candidatus Obscuribacterales</taxon>
        <taxon>Candidatus Obscuribacteraceae</taxon>
        <taxon>Candidatus Obscuribacter</taxon>
    </lineage>
</organism>
<feature type="site" description="Important for catalytic activity" evidence="9">
    <location>
        <position position="29"/>
    </location>
</feature>
<dbReference type="FunFam" id="3.30.1330.10:FF:000003">
    <property type="entry name" value="Selenide, water dikinase"/>
    <property type="match status" value="1"/>
</dbReference>
<dbReference type="GO" id="GO:0005524">
    <property type="term" value="F:ATP binding"/>
    <property type="evidence" value="ECO:0007669"/>
    <property type="project" value="UniProtKB-UniRule"/>
</dbReference>
<dbReference type="InterPro" id="IPR010918">
    <property type="entry name" value="PurM-like_C_dom"/>
</dbReference>
<protein>
    <recommendedName>
        <fullName evidence="9">Selenide, water dikinase</fullName>
        <ecNumber evidence="9">2.7.9.3</ecNumber>
    </recommendedName>
    <alternativeName>
        <fullName evidence="9">Selenium donor protein</fullName>
    </alternativeName>
    <alternativeName>
        <fullName evidence="9">Selenophosphate synthase</fullName>
    </alternativeName>
</protein>
<evidence type="ECO:0000256" key="1">
    <source>
        <dbReference type="ARBA" id="ARBA00008026"/>
    </source>
</evidence>
<dbReference type="InterPro" id="IPR016188">
    <property type="entry name" value="PurM-like_N"/>
</dbReference>
<evidence type="ECO:0000256" key="2">
    <source>
        <dbReference type="ARBA" id="ARBA00022679"/>
    </source>
</evidence>
<dbReference type="Proteomes" id="UP000664277">
    <property type="component" value="Unassembled WGS sequence"/>
</dbReference>
<evidence type="ECO:0000256" key="6">
    <source>
        <dbReference type="ARBA" id="ARBA00022840"/>
    </source>
</evidence>
<comment type="similarity">
    <text evidence="1 9">Belongs to the selenophosphate synthase 1 family. Class I subfamily.</text>
</comment>
<evidence type="ECO:0000313" key="13">
    <source>
        <dbReference type="Proteomes" id="UP000664277"/>
    </source>
</evidence>
<keyword evidence="3 9" id="KW-0479">Metal-binding</keyword>
<feature type="binding site" evidence="9">
    <location>
        <position position="237"/>
    </location>
    <ligand>
        <name>Mg(2+)</name>
        <dbReference type="ChEBI" id="CHEBI:18420"/>
    </ligand>
</feature>
<feature type="domain" description="PurM-like C-terminal" evidence="11">
    <location>
        <begin position="178"/>
        <end position="350"/>
    </location>
</feature>
<dbReference type="Pfam" id="PF00586">
    <property type="entry name" value="AIRS"/>
    <property type="match status" value="1"/>
</dbReference>
<keyword evidence="7 9" id="KW-0460">Magnesium</keyword>
<dbReference type="AlphaFoldDB" id="A0A8J7TK97"/>
<evidence type="ECO:0000313" key="12">
    <source>
        <dbReference type="EMBL" id="MBN8659650.1"/>
    </source>
</evidence>
<dbReference type="Gene3D" id="3.30.1330.10">
    <property type="entry name" value="PurM-like, N-terminal domain"/>
    <property type="match status" value="1"/>
</dbReference>
<sequence>MSIDNPKDDNTNNTHRLTSNVKAGGCAAKMSSSELKQILANLPKAKDPRLLTGIDNFEDAAAFQLNGDLALVKTVDFFPPLLDDPYLYGQIAATNALSDIYAMGAKPALALALLVFPTCDFPLDIAAEILKGGADQVSKAGAIIAGGHSIQGSETLYGLCVSGFVHPDKLLTNSGAKPKDRIIATKSLGAGVSLLALKAGLLNDEAKSRLFSNLTTLNDKAIDALSYLSPNIHACTDITGFGLIGHIQEMSKASKLGAVVEVSSIRFLPGVLELASQGLVPAAAYGNRKSFQGNVSYIKDLPLEVTDLLYDPQTSGGLLFAVEPEYSEDCLKALALVGIEASCIGHFEEGIPGHIDIKP</sequence>
<dbReference type="NCBIfam" id="NF002098">
    <property type="entry name" value="PRK00943.1"/>
    <property type="match status" value="1"/>
</dbReference>
<dbReference type="EC" id="2.7.9.3" evidence="9"/>
<keyword evidence="5 9" id="KW-0418">Kinase</keyword>
<evidence type="ECO:0000256" key="4">
    <source>
        <dbReference type="ARBA" id="ARBA00022741"/>
    </source>
</evidence>
<evidence type="ECO:0000256" key="8">
    <source>
        <dbReference type="ARBA" id="ARBA00023266"/>
    </source>
</evidence>
<feature type="domain" description="PurM-like N-terminal" evidence="10">
    <location>
        <begin position="58"/>
        <end position="164"/>
    </location>
</feature>
<evidence type="ECO:0000259" key="10">
    <source>
        <dbReference type="Pfam" id="PF00586"/>
    </source>
</evidence>
<dbReference type="Gene3D" id="3.90.650.10">
    <property type="entry name" value="PurM-like C-terminal domain"/>
    <property type="match status" value="1"/>
</dbReference>
<evidence type="ECO:0000256" key="7">
    <source>
        <dbReference type="ARBA" id="ARBA00022842"/>
    </source>
</evidence>
<comment type="cofactor">
    <cofactor evidence="9">
        <name>Mg(2+)</name>
        <dbReference type="ChEBI" id="CHEBI:18420"/>
    </cofactor>
    <text evidence="9">Binds 1 Mg(2+) ion per monomer.</text>
</comment>
<feature type="binding site" description="in other chain" evidence="9">
    <location>
        <position position="99"/>
    </location>
    <ligand>
        <name>ATP</name>
        <dbReference type="ChEBI" id="CHEBI:30616"/>
        <note>ligand shared between dimeric partners</note>
    </ligand>
</feature>
<evidence type="ECO:0000256" key="3">
    <source>
        <dbReference type="ARBA" id="ARBA00022723"/>
    </source>
</evidence>
<evidence type="ECO:0000259" key="11">
    <source>
        <dbReference type="Pfam" id="PF02769"/>
    </source>
</evidence>
<evidence type="ECO:0000256" key="9">
    <source>
        <dbReference type="HAMAP-Rule" id="MF_00625"/>
    </source>
</evidence>
<comment type="subunit">
    <text evidence="9">Homodimer.</text>
</comment>
<keyword evidence="6 9" id="KW-0067">ATP-binding</keyword>
<comment type="catalytic activity">
    <reaction evidence="9">
        <text>hydrogenselenide + ATP + H2O = selenophosphate + AMP + phosphate + 2 H(+)</text>
        <dbReference type="Rhea" id="RHEA:18737"/>
        <dbReference type="ChEBI" id="CHEBI:15377"/>
        <dbReference type="ChEBI" id="CHEBI:15378"/>
        <dbReference type="ChEBI" id="CHEBI:16144"/>
        <dbReference type="ChEBI" id="CHEBI:29317"/>
        <dbReference type="ChEBI" id="CHEBI:30616"/>
        <dbReference type="ChEBI" id="CHEBI:43474"/>
        <dbReference type="ChEBI" id="CHEBI:456215"/>
        <dbReference type="EC" id="2.7.9.3"/>
    </reaction>
</comment>
<feature type="binding site" evidence="9">
    <location>
        <begin position="147"/>
        <end position="149"/>
    </location>
    <ligand>
        <name>ATP</name>
        <dbReference type="ChEBI" id="CHEBI:30616"/>
        <note>ligand shared between dimeric partners</note>
    </ligand>
</feature>
<feature type="binding site" description="in other chain" evidence="9">
    <location>
        <position position="29"/>
    </location>
    <ligand>
        <name>ATP</name>
        <dbReference type="ChEBI" id="CHEBI:30616"/>
        <note>ligand shared between dimeric partners</note>
    </ligand>
</feature>
<dbReference type="EMBL" id="JAFLCK010000004">
    <property type="protein sequence ID" value="MBN8659650.1"/>
    <property type="molecule type" value="Genomic_DNA"/>
</dbReference>
<dbReference type="InterPro" id="IPR023061">
    <property type="entry name" value="SelD_I"/>
</dbReference>
<comment type="caution">
    <text evidence="12">The sequence shown here is derived from an EMBL/GenBank/DDBJ whole genome shotgun (WGS) entry which is preliminary data.</text>
</comment>
<dbReference type="SUPFAM" id="SSF55326">
    <property type="entry name" value="PurM N-terminal domain-like"/>
    <property type="match status" value="1"/>
</dbReference>
<keyword evidence="2 9" id="KW-0808">Transferase</keyword>
<proteinExistence type="inferred from homology"/>
<comment type="function">
    <text evidence="9">Synthesizes selenophosphate from selenide and ATP.</text>
</comment>
<dbReference type="GO" id="GO:0004756">
    <property type="term" value="F:selenide, water dikinase activity"/>
    <property type="evidence" value="ECO:0007669"/>
    <property type="project" value="UniProtKB-UniRule"/>
</dbReference>
<dbReference type="Pfam" id="PF02769">
    <property type="entry name" value="AIRS_C"/>
    <property type="match status" value="1"/>
</dbReference>
<dbReference type="GO" id="GO:0000287">
    <property type="term" value="F:magnesium ion binding"/>
    <property type="evidence" value="ECO:0007669"/>
    <property type="project" value="UniProtKB-UniRule"/>
</dbReference>
<keyword evidence="4 9" id="KW-0547">Nucleotide-binding</keyword>
<feature type="binding site" description="in other chain" evidence="9">
    <location>
        <begin position="56"/>
        <end position="58"/>
    </location>
    <ligand>
        <name>ATP</name>
        <dbReference type="ChEBI" id="CHEBI:30616"/>
        <note>ligand shared between dimeric partners</note>
    </ligand>
</feature>
<dbReference type="InterPro" id="IPR036921">
    <property type="entry name" value="PurM-like_N_sf"/>
</dbReference>
<feature type="binding site" evidence="9">
    <location>
        <position position="99"/>
    </location>
    <ligand>
        <name>Mg(2+)</name>
        <dbReference type="ChEBI" id="CHEBI:18420"/>
    </ligand>
</feature>